<dbReference type="GO" id="GO:0030014">
    <property type="term" value="C:CCR4-NOT complex"/>
    <property type="evidence" value="ECO:0007669"/>
    <property type="project" value="InterPro"/>
</dbReference>
<dbReference type="AlphaFoldDB" id="A0A8X8XAP9"/>
<evidence type="ECO:0008006" key="3">
    <source>
        <dbReference type="Google" id="ProtNLM"/>
    </source>
</evidence>
<reference evidence="1" key="1">
    <citation type="submission" date="2018-01" db="EMBL/GenBank/DDBJ databases">
        <authorList>
            <person name="Mao J.F."/>
        </authorList>
    </citation>
    <scope>NUCLEOTIDE SEQUENCE</scope>
    <source>
        <strain evidence="1">Huo1</strain>
        <tissue evidence="1">Leaf</tissue>
    </source>
</reference>
<dbReference type="SUPFAM" id="SSF54928">
    <property type="entry name" value="RNA-binding domain, RBD"/>
    <property type="match status" value="1"/>
</dbReference>
<evidence type="ECO:0000313" key="1">
    <source>
        <dbReference type="EMBL" id="KAG6409294.1"/>
    </source>
</evidence>
<dbReference type="PANTHER" id="PTHR12603">
    <property type="entry name" value="CCR4-NOT TRANSCRIPTION COMPLEX RELATED"/>
    <property type="match status" value="1"/>
</dbReference>
<dbReference type="InterPro" id="IPR039780">
    <property type="entry name" value="Mot2"/>
</dbReference>
<dbReference type="GO" id="GO:0003676">
    <property type="term" value="F:nucleic acid binding"/>
    <property type="evidence" value="ECO:0007669"/>
    <property type="project" value="InterPro"/>
</dbReference>
<dbReference type="Proteomes" id="UP000298416">
    <property type="component" value="Unassembled WGS sequence"/>
</dbReference>
<dbReference type="PANTHER" id="PTHR12603:SF0">
    <property type="entry name" value="CCR4-NOT TRANSCRIPTION COMPLEX SUBUNIT 4"/>
    <property type="match status" value="1"/>
</dbReference>
<comment type="caution">
    <text evidence="1">The sequence shown here is derived from an EMBL/GenBank/DDBJ whole genome shotgun (WGS) entry which is preliminary data.</text>
</comment>
<dbReference type="InterPro" id="IPR012677">
    <property type="entry name" value="Nucleotide-bd_a/b_plait_sf"/>
</dbReference>
<protein>
    <recommendedName>
        <fullName evidence="3">RRM domain-containing protein</fullName>
    </recommendedName>
</protein>
<dbReference type="EMBL" id="PNBA02000010">
    <property type="protein sequence ID" value="KAG6409294.1"/>
    <property type="molecule type" value="Genomic_DNA"/>
</dbReference>
<dbReference type="GO" id="GO:0004842">
    <property type="term" value="F:ubiquitin-protein transferase activity"/>
    <property type="evidence" value="ECO:0007669"/>
    <property type="project" value="InterPro"/>
</dbReference>
<organism evidence="1">
    <name type="scientific">Salvia splendens</name>
    <name type="common">Scarlet sage</name>
    <dbReference type="NCBI Taxonomy" id="180675"/>
    <lineage>
        <taxon>Eukaryota</taxon>
        <taxon>Viridiplantae</taxon>
        <taxon>Streptophyta</taxon>
        <taxon>Embryophyta</taxon>
        <taxon>Tracheophyta</taxon>
        <taxon>Spermatophyta</taxon>
        <taxon>Magnoliopsida</taxon>
        <taxon>eudicotyledons</taxon>
        <taxon>Gunneridae</taxon>
        <taxon>Pentapetalae</taxon>
        <taxon>asterids</taxon>
        <taxon>lamiids</taxon>
        <taxon>Lamiales</taxon>
        <taxon>Lamiaceae</taxon>
        <taxon>Nepetoideae</taxon>
        <taxon>Mentheae</taxon>
        <taxon>Salviinae</taxon>
        <taxon>Salvia</taxon>
        <taxon>Salvia subgen. Calosphace</taxon>
        <taxon>core Calosphace</taxon>
    </lineage>
</organism>
<gene>
    <name evidence="1" type="ORF">SASPL_127331</name>
</gene>
<name>A0A8X8XAP9_SALSN</name>
<proteinExistence type="predicted"/>
<dbReference type="Gene3D" id="3.30.70.330">
    <property type="match status" value="1"/>
</dbReference>
<accession>A0A8X8XAP9</accession>
<sequence length="216" mass="24000">MCVFTRSSEMYRQCGECPMDLKELTYPGQPRLSHCDCGYEVSLVGGYKTGTVARCPKCGHRYQKDRFIQMYPRSSPCTLVSVRLPEGELAFRVVSVKGIPTRHAKEDMLMKHAWFGQYGKVTKVSITRNRKGRIALDTPGVCSKIEVYFEKKQSALQCIKALNGFILDESTLGASYAIGFDGPLRTGNMFPTPFLDDANPIMNEGLGGQAEISGTF</sequence>
<reference evidence="1" key="2">
    <citation type="submission" date="2020-08" db="EMBL/GenBank/DDBJ databases">
        <title>Plant Genome Project.</title>
        <authorList>
            <person name="Zhang R.-G."/>
        </authorList>
    </citation>
    <scope>NUCLEOTIDE SEQUENCE</scope>
    <source>
        <strain evidence="1">Huo1</strain>
        <tissue evidence="1">Leaf</tissue>
    </source>
</reference>
<evidence type="ECO:0000313" key="2">
    <source>
        <dbReference type="Proteomes" id="UP000298416"/>
    </source>
</evidence>
<dbReference type="InterPro" id="IPR035979">
    <property type="entry name" value="RBD_domain_sf"/>
</dbReference>
<dbReference type="GO" id="GO:0016567">
    <property type="term" value="P:protein ubiquitination"/>
    <property type="evidence" value="ECO:0007669"/>
    <property type="project" value="TreeGrafter"/>
</dbReference>
<keyword evidence="2" id="KW-1185">Reference proteome</keyword>